<name>A0A5C8Z1F8_9GAMM</name>
<proteinExistence type="predicted"/>
<accession>A0A5C8Z1F8</accession>
<dbReference type="SUPFAM" id="SSF55729">
    <property type="entry name" value="Acyl-CoA N-acyltransferases (Nat)"/>
    <property type="match status" value="1"/>
</dbReference>
<organism evidence="2 3">
    <name type="scientific">Reinekea thalattae</name>
    <dbReference type="NCBI Taxonomy" id="2593301"/>
    <lineage>
        <taxon>Bacteria</taxon>
        <taxon>Pseudomonadati</taxon>
        <taxon>Pseudomonadota</taxon>
        <taxon>Gammaproteobacteria</taxon>
        <taxon>Oceanospirillales</taxon>
        <taxon>Saccharospirillaceae</taxon>
        <taxon>Reinekea</taxon>
    </lineage>
</organism>
<evidence type="ECO:0000313" key="2">
    <source>
        <dbReference type="EMBL" id="TXR51905.1"/>
    </source>
</evidence>
<dbReference type="InterPro" id="IPR016181">
    <property type="entry name" value="Acyl_CoA_acyltransferase"/>
</dbReference>
<keyword evidence="2" id="KW-0808">Transferase</keyword>
<dbReference type="Proteomes" id="UP000321764">
    <property type="component" value="Unassembled WGS sequence"/>
</dbReference>
<dbReference type="GO" id="GO:0016747">
    <property type="term" value="F:acyltransferase activity, transferring groups other than amino-acyl groups"/>
    <property type="evidence" value="ECO:0007669"/>
    <property type="project" value="InterPro"/>
</dbReference>
<reference evidence="2 3" key="1">
    <citation type="submission" date="2019-07" db="EMBL/GenBank/DDBJ databases">
        <title>Reinekea sp. strain SSH23 genome sequencing and assembly.</title>
        <authorList>
            <person name="Kim I."/>
        </authorList>
    </citation>
    <scope>NUCLEOTIDE SEQUENCE [LARGE SCALE GENOMIC DNA]</scope>
    <source>
        <strain evidence="2 3">SSH23</strain>
    </source>
</reference>
<dbReference type="OrthoDB" id="9788300at2"/>
<protein>
    <submittedName>
        <fullName evidence="2">GNAT family N-acetyltransferase</fullName>
    </submittedName>
</protein>
<dbReference type="Pfam" id="PF00583">
    <property type="entry name" value="Acetyltransf_1"/>
    <property type="match status" value="1"/>
</dbReference>
<evidence type="ECO:0000259" key="1">
    <source>
        <dbReference type="PROSITE" id="PS51186"/>
    </source>
</evidence>
<comment type="caution">
    <text evidence="2">The sequence shown here is derived from an EMBL/GenBank/DDBJ whole genome shotgun (WGS) entry which is preliminary data.</text>
</comment>
<dbReference type="CDD" id="cd04301">
    <property type="entry name" value="NAT_SF"/>
    <property type="match status" value="1"/>
</dbReference>
<dbReference type="InterPro" id="IPR052742">
    <property type="entry name" value="Mito_N-acetyltransferase"/>
</dbReference>
<dbReference type="PROSITE" id="PS51186">
    <property type="entry name" value="GNAT"/>
    <property type="match status" value="1"/>
</dbReference>
<dbReference type="RefSeq" id="WP_147714502.1">
    <property type="nucleotide sequence ID" value="NZ_VKAD01000002.1"/>
</dbReference>
<dbReference type="PANTHER" id="PTHR43138">
    <property type="entry name" value="ACETYLTRANSFERASE, GNAT FAMILY"/>
    <property type="match status" value="1"/>
</dbReference>
<gene>
    <name evidence="2" type="ORF">FME95_10795</name>
</gene>
<dbReference type="AlphaFoldDB" id="A0A5C8Z1F8"/>
<keyword evidence="3" id="KW-1185">Reference proteome</keyword>
<sequence length="166" mass="18859">MIRELNKEDFQQFWPDFKRIIAAQNSYAYEPDMSFEQAFELWCTSPLKTLVYEKQNAYEPQNHILGTYYIKANGMGPSSHICNCGYMVAESARGQGIAKQLCLHSQSLAKELGFSAMQFNAVVSTNTAAVTLWQKLGFDIIGTIPNAYQHKTLGFVDSYVMYKKLN</sequence>
<dbReference type="Gene3D" id="3.40.630.30">
    <property type="match status" value="1"/>
</dbReference>
<dbReference type="PANTHER" id="PTHR43138:SF1">
    <property type="entry name" value="N-ACETYLTRANSFERASE ACA1"/>
    <property type="match status" value="1"/>
</dbReference>
<dbReference type="EMBL" id="VKAD01000002">
    <property type="protein sequence ID" value="TXR51905.1"/>
    <property type="molecule type" value="Genomic_DNA"/>
</dbReference>
<feature type="domain" description="N-acetyltransferase" evidence="1">
    <location>
        <begin position="1"/>
        <end position="166"/>
    </location>
</feature>
<evidence type="ECO:0000313" key="3">
    <source>
        <dbReference type="Proteomes" id="UP000321764"/>
    </source>
</evidence>
<dbReference type="InterPro" id="IPR000182">
    <property type="entry name" value="GNAT_dom"/>
</dbReference>